<dbReference type="EMBL" id="JARKIE010000155">
    <property type="protein sequence ID" value="KAJ7674338.1"/>
    <property type="molecule type" value="Genomic_DNA"/>
</dbReference>
<organism evidence="2 3">
    <name type="scientific">Mycena rosella</name>
    <name type="common">Pink bonnet</name>
    <name type="synonym">Agaricus rosellus</name>
    <dbReference type="NCBI Taxonomy" id="1033263"/>
    <lineage>
        <taxon>Eukaryota</taxon>
        <taxon>Fungi</taxon>
        <taxon>Dikarya</taxon>
        <taxon>Basidiomycota</taxon>
        <taxon>Agaricomycotina</taxon>
        <taxon>Agaricomycetes</taxon>
        <taxon>Agaricomycetidae</taxon>
        <taxon>Agaricales</taxon>
        <taxon>Marasmiineae</taxon>
        <taxon>Mycenaceae</taxon>
        <taxon>Mycena</taxon>
    </lineage>
</organism>
<protein>
    <submittedName>
        <fullName evidence="2">Uncharacterized protein</fullName>
    </submittedName>
</protein>
<dbReference type="AlphaFoldDB" id="A0AAD7D1H3"/>
<keyword evidence="3" id="KW-1185">Reference proteome</keyword>
<evidence type="ECO:0000256" key="1">
    <source>
        <dbReference type="SAM" id="MobiDB-lite"/>
    </source>
</evidence>
<feature type="region of interest" description="Disordered" evidence="1">
    <location>
        <begin position="256"/>
        <end position="278"/>
    </location>
</feature>
<evidence type="ECO:0000313" key="2">
    <source>
        <dbReference type="EMBL" id="KAJ7674338.1"/>
    </source>
</evidence>
<gene>
    <name evidence="2" type="ORF">B0H17DRAFT_159231</name>
</gene>
<dbReference type="Proteomes" id="UP001221757">
    <property type="component" value="Unassembled WGS sequence"/>
</dbReference>
<comment type="caution">
    <text evidence="2">The sequence shown here is derived from an EMBL/GenBank/DDBJ whole genome shotgun (WGS) entry which is preliminary data.</text>
</comment>
<reference evidence="2" key="1">
    <citation type="submission" date="2023-03" db="EMBL/GenBank/DDBJ databases">
        <title>Massive genome expansion in bonnet fungi (Mycena s.s.) driven by repeated elements and novel gene families across ecological guilds.</title>
        <authorList>
            <consortium name="Lawrence Berkeley National Laboratory"/>
            <person name="Harder C.B."/>
            <person name="Miyauchi S."/>
            <person name="Viragh M."/>
            <person name="Kuo A."/>
            <person name="Thoen E."/>
            <person name="Andreopoulos B."/>
            <person name="Lu D."/>
            <person name="Skrede I."/>
            <person name="Drula E."/>
            <person name="Henrissat B."/>
            <person name="Morin E."/>
            <person name="Kohler A."/>
            <person name="Barry K."/>
            <person name="LaButti K."/>
            <person name="Morin E."/>
            <person name="Salamov A."/>
            <person name="Lipzen A."/>
            <person name="Mereny Z."/>
            <person name="Hegedus B."/>
            <person name="Baldrian P."/>
            <person name="Stursova M."/>
            <person name="Weitz H."/>
            <person name="Taylor A."/>
            <person name="Grigoriev I.V."/>
            <person name="Nagy L.G."/>
            <person name="Martin F."/>
            <person name="Kauserud H."/>
        </authorList>
    </citation>
    <scope>NUCLEOTIDE SEQUENCE</scope>
    <source>
        <strain evidence="2">CBHHK067</strain>
    </source>
</reference>
<feature type="region of interest" description="Disordered" evidence="1">
    <location>
        <begin position="1"/>
        <end position="62"/>
    </location>
</feature>
<feature type="compositionally biased region" description="Basic and acidic residues" evidence="1">
    <location>
        <begin position="111"/>
        <end position="120"/>
    </location>
</feature>
<sequence length="386" mass="42347">MVKDAEKRKRSRSRDRKERDREGEHRSEKDTPKERDRDSHSNGHGSGKDKGNAREGTSSSAAAAYGPEFLRAFAKPASILSGRSKHDDDDGASFDVISGVDARRFARKFVREQAAETEADKEPEEEEKKDEGTSDGHAMPKANARTLPPVVFAFPRSAAGGAGRKVIDFYMSWRGKTRTTRLKGLSRRTGFLDAEFRRVRETLDGEWKRASRALKCSASTGALGKEAGVPRLVRAPTDPQPLPRLPPLLAEYAREEREGTPAPTMTARSVSDPLPPPSSFPLNGARPPLGAHRGSIDSVTSLPLLGMVRGVPAGNRGSCFCLVLGLIWVFRVARESGFRLERILRAGGVRSARCDRRASCRSRSWSSADAETACVLLWRCHAGQRS</sequence>
<accession>A0AAD7D1H3</accession>
<feature type="compositionally biased region" description="Basic and acidic residues" evidence="1">
    <location>
        <begin position="15"/>
        <end position="53"/>
    </location>
</feature>
<evidence type="ECO:0000313" key="3">
    <source>
        <dbReference type="Proteomes" id="UP001221757"/>
    </source>
</evidence>
<name>A0AAD7D1H3_MYCRO</name>
<proteinExistence type="predicted"/>
<feature type="region of interest" description="Disordered" evidence="1">
    <location>
        <begin position="111"/>
        <end position="142"/>
    </location>
</feature>